<organism evidence="5 6">
    <name type="scientific">Aeromicrobium camelliae</name>
    <dbReference type="NCBI Taxonomy" id="1538144"/>
    <lineage>
        <taxon>Bacteria</taxon>
        <taxon>Bacillati</taxon>
        <taxon>Actinomycetota</taxon>
        <taxon>Actinomycetes</taxon>
        <taxon>Propionibacteriales</taxon>
        <taxon>Nocardioidaceae</taxon>
        <taxon>Aeromicrobium</taxon>
    </lineage>
</organism>
<dbReference type="Gene3D" id="3.40.50.720">
    <property type="entry name" value="NAD(P)-binding Rossmann-like Domain"/>
    <property type="match status" value="1"/>
</dbReference>
<reference evidence="5 6" key="1">
    <citation type="submission" date="2018-11" db="EMBL/GenBank/DDBJ databases">
        <authorList>
            <person name="Li F."/>
        </authorList>
    </citation>
    <scope>NUCLEOTIDE SEQUENCE [LARGE SCALE GENOMIC DNA]</scope>
    <source>
        <strain evidence="5 6">YS17T</strain>
    </source>
</reference>
<keyword evidence="2" id="KW-0560">Oxidoreductase</keyword>
<evidence type="ECO:0000259" key="3">
    <source>
        <dbReference type="Pfam" id="PF01408"/>
    </source>
</evidence>
<dbReference type="PANTHER" id="PTHR42840">
    <property type="entry name" value="NAD(P)-BINDING ROSSMANN-FOLD SUPERFAMILY PROTEIN-RELATED"/>
    <property type="match status" value="1"/>
</dbReference>
<feature type="domain" description="GFO/IDH/MocA-like oxidoreductase" evidence="4">
    <location>
        <begin position="134"/>
        <end position="243"/>
    </location>
</feature>
<dbReference type="GO" id="GO:0006740">
    <property type="term" value="P:NADPH regeneration"/>
    <property type="evidence" value="ECO:0007669"/>
    <property type="project" value="TreeGrafter"/>
</dbReference>
<evidence type="ECO:0000313" key="6">
    <source>
        <dbReference type="Proteomes" id="UP000275225"/>
    </source>
</evidence>
<dbReference type="GO" id="GO:0005737">
    <property type="term" value="C:cytoplasm"/>
    <property type="evidence" value="ECO:0007669"/>
    <property type="project" value="TreeGrafter"/>
</dbReference>
<accession>A0A3N6WTK2</accession>
<comment type="caution">
    <text evidence="5">The sequence shown here is derived from an EMBL/GenBank/DDBJ whole genome shotgun (WGS) entry which is preliminary data.</text>
</comment>
<dbReference type="PANTHER" id="PTHR42840:SF3">
    <property type="entry name" value="BINDING ROSSMANN FOLD OXIDOREDUCTASE, PUTATIVE (AFU_ORTHOLOGUE AFUA_2G10240)-RELATED"/>
    <property type="match status" value="1"/>
</dbReference>
<dbReference type="Gene3D" id="3.30.360.10">
    <property type="entry name" value="Dihydrodipicolinate Reductase, domain 2"/>
    <property type="match status" value="1"/>
</dbReference>
<feature type="domain" description="Gfo/Idh/MocA-like oxidoreductase N-terminal" evidence="3">
    <location>
        <begin position="5"/>
        <end position="124"/>
    </location>
</feature>
<dbReference type="AlphaFoldDB" id="A0A3N6WTK2"/>
<dbReference type="SUPFAM" id="SSF55347">
    <property type="entry name" value="Glyceraldehyde-3-phosphate dehydrogenase-like, C-terminal domain"/>
    <property type="match status" value="1"/>
</dbReference>
<name>A0A3N6WTK2_9ACTN</name>
<dbReference type="Pfam" id="PF22725">
    <property type="entry name" value="GFO_IDH_MocA_C3"/>
    <property type="match status" value="1"/>
</dbReference>
<dbReference type="EMBL" id="RQJX01000007">
    <property type="protein sequence ID" value="RQN08362.1"/>
    <property type="molecule type" value="Genomic_DNA"/>
</dbReference>
<proteinExistence type="inferred from homology"/>
<evidence type="ECO:0000256" key="2">
    <source>
        <dbReference type="ARBA" id="ARBA00023002"/>
    </source>
</evidence>
<comment type="similarity">
    <text evidence="1">Belongs to the Gfo/Idh/MocA family.</text>
</comment>
<dbReference type="InterPro" id="IPR055170">
    <property type="entry name" value="GFO_IDH_MocA-like_dom"/>
</dbReference>
<evidence type="ECO:0000256" key="1">
    <source>
        <dbReference type="ARBA" id="ARBA00010928"/>
    </source>
</evidence>
<dbReference type="GO" id="GO:0000166">
    <property type="term" value="F:nucleotide binding"/>
    <property type="evidence" value="ECO:0007669"/>
    <property type="project" value="InterPro"/>
</dbReference>
<keyword evidence="6" id="KW-1185">Reference proteome</keyword>
<evidence type="ECO:0000313" key="5">
    <source>
        <dbReference type="EMBL" id="RQN08362.1"/>
    </source>
</evidence>
<dbReference type="Proteomes" id="UP000275225">
    <property type="component" value="Unassembled WGS sequence"/>
</dbReference>
<dbReference type="RefSeq" id="WP_124236463.1">
    <property type="nucleotide sequence ID" value="NZ_JBHUFI010000005.1"/>
</dbReference>
<dbReference type="OrthoDB" id="256869at2"/>
<dbReference type="GO" id="GO:0016491">
    <property type="term" value="F:oxidoreductase activity"/>
    <property type="evidence" value="ECO:0007669"/>
    <property type="project" value="UniProtKB-KW"/>
</dbReference>
<gene>
    <name evidence="5" type="ORF">EHW97_07080</name>
</gene>
<evidence type="ECO:0000259" key="4">
    <source>
        <dbReference type="Pfam" id="PF22725"/>
    </source>
</evidence>
<protein>
    <submittedName>
        <fullName evidence="5">Inositol 2-dehydrogenase</fullName>
    </submittedName>
</protein>
<sequence length="331" mass="34510">MTQTLRVGVIGTGAMGADHVRTLHRWVPAARVVAVQDLDVARAKHLATEVGAEVAASAEDLIDPATVDAVVIASPDPTHAPLARAAIAAGLPVLCEKPLGTDPDESRSVVDAELAAGRRLVTVGFMRRFDPGYVSLKEAVAAGRVGSPRLVHNIHRNRVGHPSATTEGIVVNSMIHELDIVPWLLDSPIEQIEVTSPVADGFRDPQLAVLKLANGTLATVEVFIEAAYGYDVRCEVVGTGGTAALVPPALVAHAAGGVAGADVPPDFRPRFADAYRLELAAWADSVLDGVPVGPTAWEGHRATVVAAAGVASLREGRAVPVPQEPCPDLYV</sequence>
<dbReference type="Pfam" id="PF01408">
    <property type="entry name" value="GFO_IDH_MocA"/>
    <property type="match status" value="1"/>
</dbReference>
<dbReference type="SUPFAM" id="SSF51735">
    <property type="entry name" value="NAD(P)-binding Rossmann-fold domains"/>
    <property type="match status" value="1"/>
</dbReference>
<dbReference type="InterPro" id="IPR036291">
    <property type="entry name" value="NAD(P)-bd_dom_sf"/>
</dbReference>
<dbReference type="InterPro" id="IPR000683">
    <property type="entry name" value="Gfo/Idh/MocA-like_OxRdtase_N"/>
</dbReference>